<keyword evidence="6" id="KW-1185">Reference proteome</keyword>
<feature type="chain" id="PRO_5045948074" description="Choloylglycine hydrolase/NAAA C-terminal domain-containing protein" evidence="3">
    <location>
        <begin position="32"/>
        <end position="357"/>
    </location>
</feature>
<feature type="signal peptide" evidence="3">
    <location>
        <begin position="1"/>
        <end position="31"/>
    </location>
</feature>
<dbReference type="Gene3D" id="3.60.60.10">
    <property type="entry name" value="Penicillin V Acylase, Chain A"/>
    <property type="match status" value="1"/>
</dbReference>
<reference evidence="5 6" key="1">
    <citation type="journal article" date="2025" name="Microbiol. Resour. Announc.">
        <title>Draft genome sequences for Neonectria magnoliae and Neonectria punicea, canker pathogens of Liriodendron tulipifera and Acer saccharum in West Virginia.</title>
        <authorList>
            <person name="Petronek H.M."/>
            <person name="Kasson M.T."/>
            <person name="Metheny A.M."/>
            <person name="Stauder C.M."/>
            <person name="Lovett B."/>
            <person name="Lynch S.C."/>
            <person name="Garnas J.R."/>
            <person name="Kasson L.R."/>
            <person name="Stajich J.E."/>
        </authorList>
    </citation>
    <scope>NUCLEOTIDE SEQUENCE [LARGE SCALE GENOMIC DNA]</scope>
    <source>
        <strain evidence="5 6">NRRL 64653</strain>
    </source>
</reference>
<dbReference type="SUPFAM" id="SSF56235">
    <property type="entry name" value="N-terminal nucleophile aminohydrolases (Ntn hydrolases)"/>
    <property type="match status" value="1"/>
</dbReference>
<dbReference type="InterPro" id="IPR029132">
    <property type="entry name" value="CBAH/NAAA_C"/>
</dbReference>
<proteinExistence type="inferred from homology"/>
<evidence type="ECO:0000259" key="4">
    <source>
        <dbReference type="Pfam" id="PF02275"/>
    </source>
</evidence>
<dbReference type="EMBL" id="JAZAVJ010000298">
    <property type="protein sequence ID" value="KAK7402513.1"/>
    <property type="molecule type" value="Genomic_DNA"/>
</dbReference>
<organism evidence="5 6">
    <name type="scientific">Neonectria punicea</name>
    <dbReference type="NCBI Taxonomy" id="979145"/>
    <lineage>
        <taxon>Eukaryota</taxon>
        <taxon>Fungi</taxon>
        <taxon>Dikarya</taxon>
        <taxon>Ascomycota</taxon>
        <taxon>Pezizomycotina</taxon>
        <taxon>Sordariomycetes</taxon>
        <taxon>Hypocreomycetidae</taxon>
        <taxon>Hypocreales</taxon>
        <taxon>Nectriaceae</taxon>
        <taxon>Neonectria</taxon>
    </lineage>
</organism>
<dbReference type="Proteomes" id="UP001498476">
    <property type="component" value="Unassembled WGS sequence"/>
</dbReference>
<evidence type="ECO:0000313" key="6">
    <source>
        <dbReference type="Proteomes" id="UP001498476"/>
    </source>
</evidence>
<evidence type="ECO:0000256" key="2">
    <source>
        <dbReference type="ARBA" id="ARBA00022801"/>
    </source>
</evidence>
<dbReference type="PANTHER" id="PTHR35527">
    <property type="entry name" value="CHOLOYLGLYCINE HYDROLASE"/>
    <property type="match status" value="1"/>
</dbReference>
<keyword evidence="3" id="KW-0732">Signal</keyword>
<dbReference type="InterPro" id="IPR052193">
    <property type="entry name" value="Peptidase_C59"/>
</dbReference>
<accession>A0ABR1GLB8</accession>
<comment type="similarity">
    <text evidence="1">Belongs to the peptidase C59 family.</text>
</comment>
<gene>
    <name evidence="5" type="ORF">QQX98_011721</name>
</gene>
<evidence type="ECO:0000256" key="3">
    <source>
        <dbReference type="SAM" id="SignalP"/>
    </source>
</evidence>
<dbReference type="InterPro" id="IPR029055">
    <property type="entry name" value="Ntn_hydrolases_N"/>
</dbReference>
<keyword evidence="2" id="KW-0378">Hydrolase</keyword>
<evidence type="ECO:0000256" key="1">
    <source>
        <dbReference type="ARBA" id="ARBA00006625"/>
    </source>
</evidence>
<name>A0ABR1GLB8_9HYPO</name>
<protein>
    <recommendedName>
        <fullName evidence="4">Choloylglycine hydrolase/NAAA C-terminal domain-containing protein</fullName>
    </recommendedName>
</protein>
<comment type="caution">
    <text evidence="5">The sequence shown here is derived from an EMBL/GenBank/DDBJ whole genome shotgun (WGS) entry which is preliminary data.</text>
</comment>
<evidence type="ECO:0000313" key="5">
    <source>
        <dbReference type="EMBL" id="KAK7402513.1"/>
    </source>
</evidence>
<sequence>MHSSSSSFSFSFSFSSCLLAVAAGLIASVAACSRVVTHNPADDRVTVGRTLDFAADNTTIWTFPAGLRRFGGVSGNPFTWTSRFGSVTAVVLDRVYSEGLNSEGLAGSVLFGQESDYGDRDLGRPGLFVGLWLQYFLDSYASVSDAEAAYCTGEEEFQVRTRSIVEDVDTSLRLSLSDTSGDNLVLEFVQGKLVCHHSSDYTVVTDEPSFAEQLSLEKDRAANSNASLPGTSQPADRFVRLSHYNREIPLAEDQEEAVSNTAGMIRAVSTPMTKDDATSEAWPTLWRMVTDTLDKVVFYESATSPATFWYDVGKLNLTEGAEVTVLDLVDVPWRKRVGDMTDRFEPVAENECIWTVC</sequence>
<feature type="domain" description="Choloylglycine hydrolase/NAAA C-terminal" evidence="4">
    <location>
        <begin position="32"/>
        <end position="317"/>
    </location>
</feature>
<dbReference type="PANTHER" id="PTHR35527:SF2">
    <property type="entry name" value="HYDROLASE"/>
    <property type="match status" value="1"/>
</dbReference>
<dbReference type="Pfam" id="PF02275">
    <property type="entry name" value="CBAH"/>
    <property type="match status" value="1"/>
</dbReference>